<accession>A0A378JIP0</accession>
<evidence type="ECO:0000256" key="1">
    <source>
        <dbReference type="SAM" id="Coils"/>
    </source>
</evidence>
<keyword evidence="3" id="KW-1185">Reference proteome</keyword>
<dbReference type="RefSeq" id="WP_115330587.1">
    <property type="nucleotide sequence ID" value="NZ_CAAAHP010000001.1"/>
</dbReference>
<organism evidence="2 3">
    <name type="scientific">Legionella busanensis</name>
    <dbReference type="NCBI Taxonomy" id="190655"/>
    <lineage>
        <taxon>Bacteria</taxon>
        <taxon>Pseudomonadati</taxon>
        <taxon>Pseudomonadota</taxon>
        <taxon>Gammaproteobacteria</taxon>
        <taxon>Legionellales</taxon>
        <taxon>Legionellaceae</taxon>
        <taxon>Legionella</taxon>
    </lineage>
</organism>
<feature type="coiled-coil region" evidence="1">
    <location>
        <begin position="155"/>
        <end position="189"/>
    </location>
</feature>
<name>A0A378JIP0_9GAMM</name>
<proteinExistence type="predicted"/>
<dbReference type="Proteomes" id="UP000254794">
    <property type="component" value="Unassembled WGS sequence"/>
</dbReference>
<gene>
    <name evidence="2" type="ORF">NCTC13316_01006</name>
</gene>
<dbReference type="Pfam" id="PF13289">
    <property type="entry name" value="SIR2_2"/>
    <property type="match status" value="1"/>
</dbReference>
<reference evidence="2 3" key="1">
    <citation type="submission" date="2018-06" db="EMBL/GenBank/DDBJ databases">
        <authorList>
            <consortium name="Pathogen Informatics"/>
            <person name="Doyle S."/>
        </authorList>
    </citation>
    <scope>NUCLEOTIDE SEQUENCE [LARGE SCALE GENOMIC DNA]</scope>
    <source>
        <strain evidence="2 3">NCTC13316</strain>
    </source>
</reference>
<keyword evidence="1" id="KW-0175">Coiled coil</keyword>
<evidence type="ECO:0000313" key="3">
    <source>
        <dbReference type="Proteomes" id="UP000254794"/>
    </source>
</evidence>
<dbReference type="EMBL" id="UGOD01000001">
    <property type="protein sequence ID" value="STX50917.1"/>
    <property type="molecule type" value="Genomic_DNA"/>
</dbReference>
<dbReference type="OrthoDB" id="9812283at2"/>
<dbReference type="AlphaFoldDB" id="A0A378JIP0"/>
<protein>
    <submittedName>
        <fullName evidence="2">Uncharacterized protein</fullName>
    </submittedName>
</protein>
<sequence length="338" mass="39286">MANRILLTGAGFTHNFGAPLAKDMATHIFNSLNYPEEKNIKKILSEKAYDYESAYQTIISEEFSSEEQLAMKTALIEAYNYLDKIINKIGNDYIHTIYSIENELIKNLQVNRKGSGFIFTLNQDLIIERKFRRSGGITYTLPAAKTQFLNNNNITEDFENSLYSQNNNLQQIEEEKKQFITKLDKIRKGTNHTNLIAYVKLHGSMDWLSDENNQLMIVGGNKAEYIDKFPLLKWYYELFKIEIKKTGARLLIIGYSFIDEHINLAIKEAIEKNDLKLYIINPTKQTDFEKELSNKKYGKEILDAIKGYYPYELSVIFPNDPCDPITAQWLNIKEQFFN</sequence>
<evidence type="ECO:0000313" key="2">
    <source>
        <dbReference type="EMBL" id="STX50917.1"/>
    </source>
</evidence>